<reference evidence="1 2" key="1">
    <citation type="submission" date="2020-07" db="EMBL/GenBank/DDBJ databases">
        <authorList>
            <person name="Zhuang K."/>
            <person name="Ran Y."/>
        </authorList>
    </citation>
    <scope>NUCLEOTIDE SEQUENCE [LARGE SCALE GENOMIC DNA]</scope>
    <source>
        <strain evidence="1 2">WCH-YHL-001</strain>
    </source>
</reference>
<dbReference type="RefSeq" id="WP_181581120.1">
    <property type="nucleotide sequence ID" value="NZ_CP059399.1"/>
</dbReference>
<organism evidence="1 2">
    <name type="scientific">Nocardia huaxiensis</name>
    <dbReference type="NCBI Taxonomy" id="2755382"/>
    <lineage>
        <taxon>Bacteria</taxon>
        <taxon>Bacillati</taxon>
        <taxon>Actinomycetota</taxon>
        <taxon>Actinomycetes</taxon>
        <taxon>Mycobacteriales</taxon>
        <taxon>Nocardiaceae</taxon>
        <taxon>Nocardia</taxon>
    </lineage>
</organism>
<accession>A0A7D6ZBV2</accession>
<dbReference type="EMBL" id="CP059399">
    <property type="protein sequence ID" value="QLY29918.1"/>
    <property type="molecule type" value="Genomic_DNA"/>
</dbReference>
<dbReference type="SUPFAM" id="SSF82784">
    <property type="entry name" value="OsmC-like"/>
    <property type="match status" value="1"/>
</dbReference>
<evidence type="ECO:0000313" key="2">
    <source>
        <dbReference type="Proteomes" id="UP000515512"/>
    </source>
</evidence>
<dbReference type="InterPro" id="IPR003718">
    <property type="entry name" value="OsmC/Ohr_fam"/>
</dbReference>
<dbReference type="AlphaFoldDB" id="A0A7D6ZBV2"/>
<proteinExistence type="predicted"/>
<dbReference type="Pfam" id="PF02566">
    <property type="entry name" value="OsmC"/>
    <property type="match status" value="1"/>
</dbReference>
<dbReference type="InterPro" id="IPR015946">
    <property type="entry name" value="KH_dom-like_a/b"/>
</dbReference>
<sequence length="154" mass="16435">MSEQIAAPQTTAPAATAEPVELWAERTGTRAYTGRNNRGGEVFIASAGVPGAFTPGELLKIALAGCTGLSADFTLARKLGETFDATVRVSGDADRENETYPELSESFELDLSELDPETRERVLVAAQRAIDKVCTVGRTLKAGTKVNLSFKIDE</sequence>
<dbReference type="InterPro" id="IPR036102">
    <property type="entry name" value="OsmC/Ohrsf"/>
</dbReference>
<keyword evidence="2" id="KW-1185">Reference proteome</keyword>
<name>A0A7D6ZBV2_9NOCA</name>
<evidence type="ECO:0000313" key="1">
    <source>
        <dbReference type="EMBL" id="QLY29918.1"/>
    </source>
</evidence>
<protein>
    <submittedName>
        <fullName evidence="1">OsmC family protein</fullName>
    </submittedName>
</protein>
<dbReference type="KEGG" id="nhu:H0264_32700"/>
<dbReference type="Proteomes" id="UP000515512">
    <property type="component" value="Chromosome"/>
</dbReference>
<gene>
    <name evidence="1" type="ORF">H0264_32700</name>
</gene>
<dbReference type="Gene3D" id="3.30.300.20">
    <property type="match status" value="1"/>
</dbReference>